<dbReference type="PANTHER" id="PTHR10083:SF328">
    <property type="entry name" value="TISSUE FACTOR PATHWAY INHIBITOR"/>
    <property type="match status" value="1"/>
</dbReference>
<comment type="caution">
    <text evidence="5">The sequence shown here is derived from an EMBL/GenBank/DDBJ whole genome shotgun (WGS) entry which is preliminary data.</text>
</comment>
<proteinExistence type="predicted"/>
<evidence type="ECO:0000256" key="1">
    <source>
        <dbReference type="ARBA" id="ARBA00022690"/>
    </source>
</evidence>
<accession>A0AAV8Y3Q8</accession>
<reference evidence="5" key="1">
    <citation type="journal article" date="2023" name="Insect Mol. Biol.">
        <title>Genome sequencing provides insights into the evolution of gene families encoding plant cell wall-degrading enzymes in longhorned beetles.</title>
        <authorList>
            <person name="Shin N.R."/>
            <person name="Okamura Y."/>
            <person name="Kirsch R."/>
            <person name="Pauchet Y."/>
        </authorList>
    </citation>
    <scope>NUCLEOTIDE SEQUENCE</scope>
    <source>
        <strain evidence="5">RBIC_L_NR</strain>
    </source>
</reference>
<protein>
    <recommendedName>
        <fullName evidence="4">BPTI/Kunitz inhibitor domain-containing protein</fullName>
    </recommendedName>
</protein>
<dbReference type="FunFam" id="4.10.410.10:FF:000020">
    <property type="entry name" value="Collagen, type VI, alpha 3"/>
    <property type="match status" value="1"/>
</dbReference>
<evidence type="ECO:0000259" key="4">
    <source>
        <dbReference type="PROSITE" id="PS50279"/>
    </source>
</evidence>
<dbReference type="Proteomes" id="UP001162156">
    <property type="component" value="Unassembled WGS sequence"/>
</dbReference>
<feature type="domain" description="BPTI/Kunitz inhibitor" evidence="4">
    <location>
        <begin position="4"/>
        <end position="54"/>
    </location>
</feature>
<dbReference type="GO" id="GO:0005615">
    <property type="term" value="C:extracellular space"/>
    <property type="evidence" value="ECO:0007669"/>
    <property type="project" value="TreeGrafter"/>
</dbReference>
<gene>
    <name evidence="5" type="ORF">NQ314_009247</name>
</gene>
<organism evidence="5 6">
    <name type="scientific">Rhamnusium bicolor</name>
    <dbReference type="NCBI Taxonomy" id="1586634"/>
    <lineage>
        <taxon>Eukaryota</taxon>
        <taxon>Metazoa</taxon>
        <taxon>Ecdysozoa</taxon>
        <taxon>Arthropoda</taxon>
        <taxon>Hexapoda</taxon>
        <taxon>Insecta</taxon>
        <taxon>Pterygota</taxon>
        <taxon>Neoptera</taxon>
        <taxon>Endopterygota</taxon>
        <taxon>Coleoptera</taxon>
        <taxon>Polyphaga</taxon>
        <taxon>Cucujiformia</taxon>
        <taxon>Chrysomeloidea</taxon>
        <taxon>Cerambycidae</taxon>
        <taxon>Lepturinae</taxon>
        <taxon>Rhagiini</taxon>
        <taxon>Rhamnusium</taxon>
    </lineage>
</organism>
<keyword evidence="1" id="KW-0646">Protease inhibitor</keyword>
<name>A0AAV8Y3Q8_9CUCU</name>
<dbReference type="Pfam" id="PF00014">
    <property type="entry name" value="Kunitz_BPTI"/>
    <property type="match status" value="1"/>
</dbReference>
<dbReference type="InterPro" id="IPR036880">
    <property type="entry name" value="Kunitz_BPTI_sf"/>
</dbReference>
<evidence type="ECO:0000256" key="2">
    <source>
        <dbReference type="ARBA" id="ARBA00022900"/>
    </source>
</evidence>
<dbReference type="GO" id="GO:0004867">
    <property type="term" value="F:serine-type endopeptidase inhibitor activity"/>
    <property type="evidence" value="ECO:0007669"/>
    <property type="project" value="UniProtKB-KW"/>
</dbReference>
<dbReference type="InterPro" id="IPR020901">
    <property type="entry name" value="Prtase_inh_Kunz-CS"/>
</dbReference>
<sequence>MMVCMQDSEPGPCQGYFNRWYFESSKLMCLPFVFGGCRGNRNNFLTAEECNEACGVVRGKLLALYTLENNVISIGHS</sequence>
<dbReference type="SUPFAM" id="SSF57362">
    <property type="entry name" value="BPTI-like"/>
    <property type="match status" value="1"/>
</dbReference>
<evidence type="ECO:0000256" key="3">
    <source>
        <dbReference type="ARBA" id="ARBA00023157"/>
    </source>
</evidence>
<dbReference type="Gene3D" id="4.10.410.10">
    <property type="entry name" value="Pancreatic trypsin inhibitor Kunitz domain"/>
    <property type="match status" value="1"/>
</dbReference>
<dbReference type="PRINTS" id="PR00759">
    <property type="entry name" value="BASICPTASE"/>
</dbReference>
<evidence type="ECO:0000313" key="6">
    <source>
        <dbReference type="Proteomes" id="UP001162156"/>
    </source>
</evidence>
<dbReference type="AlphaFoldDB" id="A0AAV8Y3Q8"/>
<dbReference type="PROSITE" id="PS50279">
    <property type="entry name" value="BPTI_KUNITZ_2"/>
    <property type="match status" value="1"/>
</dbReference>
<keyword evidence="3" id="KW-1015">Disulfide bond</keyword>
<dbReference type="PANTHER" id="PTHR10083">
    <property type="entry name" value="KUNITZ-TYPE PROTEASE INHIBITOR-RELATED"/>
    <property type="match status" value="1"/>
</dbReference>
<dbReference type="InterPro" id="IPR050098">
    <property type="entry name" value="TFPI/VKTCI-like"/>
</dbReference>
<dbReference type="PROSITE" id="PS00280">
    <property type="entry name" value="BPTI_KUNITZ_1"/>
    <property type="match status" value="1"/>
</dbReference>
<keyword evidence="6" id="KW-1185">Reference proteome</keyword>
<evidence type="ECO:0000313" key="5">
    <source>
        <dbReference type="EMBL" id="KAJ8945409.1"/>
    </source>
</evidence>
<dbReference type="SMART" id="SM00131">
    <property type="entry name" value="KU"/>
    <property type="match status" value="1"/>
</dbReference>
<dbReference type="InterPro" id="IPR002223">
    <property type="entry name" value="Kunitz_BPTI"/>
</dbReference>
<dbReference type="EMBL" id="JANEYF010002513">
    <property type="protein sequence ID" value="KAJ8945409.1"/>
    <property type="molecule type" value="Genomic_DNA"/>
</dbReference>
<keyword evidence="2" id="KW-0722">Serine protease inhibitor</keyword>